<feature type="transmembrane region" description="Helical" evidence="11">
    <location>
        <begin position="111"/>
        <end position="138"/>
    </location>
</feature>
<feature type="transmembrane region" description="Helical" evidence="11">
    <location>
        <begin position="353"/>
        <end position="376"/>
    </location>
</feature>
<evidence type="ECO:0000313" key="13">
    <source>
        <dbReference type="Proteomes" id="UP001589758"/>
    </source>
</evidence>
<feature type="transmembrane region" description="Helical" evidence="11">
    <location>
        <begin position="474"/>
        <end position="496"/>
    </location>
</feature>
<keyword evidence="7 11" id="KW-0472">Membrane</keyword>
<comment type="catalytic activity">
    <reaction evidence="9">
        <text>(R)-lactate(in) + H(+)(in) = (R)-lactate(out) + H(+)(out)</text>
        <dbReference type="Rhea" id="RHEA:71791"/>
        <dbReference type="ChEBI" id="CHEBI:15378"/>
        <dbReference type="ChEBI" id="CHEBI:16004"/>
    </reaction>
    <physiologicalReaction direction="right-to-left" evidence="9">
        <dbReference type="Rhea" id="RHEA:71793"/>
    </physiologicalReaction>
</comment>
<keyword evidence="6 11" id="KW-1133">Transmembrane helix</keyword>
<feature type="transmembrane region" description="Helical" evidence="11">
    <location>
        <begin position="516"/>
        <end position="534"/>
    </location>
</feature>
<evidence type="ECO:0000256" key="10">
    <source>
        <dbReference type="ARBA" id="ARBA00034062"/>
    </source>
</evidence>
<proteinExistence type="inferred from homology"/>
<comment type="catalytic activity">
    <reaction evidence="8">
        <text>(S)-lactate(in) + H(+)(in) = (S)-lactate(out) + H(+)(out)</text>
        <dbReference type="Rhea" id="RHEA:29415"/>
        <dbReference type="ChEBI" id="CHEBI:15378"/>
        <dbReference type="ChEBI" id="CHEBI:16651"/>
    </reaction>
    <physiologicalReaction direction="right-to-left" evidence="8">
        <dbReference type="Rhea" id="RHEA:29417"/>
    </physiologicalReaction>
</comment>
<accession>A0ABV6C7J9</accession>
<dbReference type="Proteomes" id="UP001589758">
    <property type="component" value="Unassembled WGS sequence"/>
</dbReference>
<organism evidence="12 13">
    <name type="scientific">Thorsellia kenyensis</name>
    <dbReference type="NCBI Taxonomy" id="1549888"/>
    <lineage>
        <taxon>Bacteria</taxon>
        <taxon>Pseudomonadati</taxon>
        <taxon>Pseudomonadota</taxon>
        <taxon>Gammaproteobacteria</taxon>
        <taxon>Enterobacterales</taxon>
        <taxon>Thorselliaceae</taxon>
        <taxon>Thorsellia</taxon>
    </lineage>
</organism>
<comment type="caution">
    <text evidence="12">The sequence shown here is derived from an EMBL/GenBank/DDBJ whole genome shotgun (WGS) entry which is preliminary data.</text>
</comment>
<feature type="transmembrane region" description="Helical" evidence="11">
    <location>
        <begin position="31"/>
        <end position="52"/>
    </location>
</feature>
<evidence type="ECO:0000256" key="9">
    <source>
        <dbReference type="ARBA" id="ARBA00034057"/>
    </source>
</evidence>
<keyword evidence="11" id="KW-0997">Cell inner membrane</keyword>
<feature type="transmembrane region" description="Helical" evidence="11">
    <location>
        <begin position="301"/>
        <end position="320"/>
    </location>
</feature>
<sequence length="535" mass="57607">MTTPVSLLTWSAAILPIVLLLYLLIIRQWAVVDAAIFGLITTLITAFFVFKAPILTLSVEITKGVWNSLSIIAVIIPAIFLYELSLKVNAFKSIQQALTQMIPDRFLQVLAIGWCFASFLQGPSGFGVPIAVTAPILIGIGIRPFYAVAIPLIGHSWAGTFGTLGLGWQALMQQIGINPTSPLYLETALWTTLFTGIVVSFSGFLIAYIYGGMRAIKHGFPAIVILGCVFFVGQMITSHYFSALSAVVPSTIALGVIFLIAKLPCYQGKSIPCRIENVASDRTFATNNDTKSTSISFFEALLPYLVLVFLSAIVLIVPSIKKYLGQFTMSLSFARTTTGYGFENPAIEIYGQVAWFTHSGFFLLVSALITYIFFYAKGLIKKAETSKMLRVTIEKSVPPALSIMLLLIMSKVMNGSNQIGVLALGTATVTGGYYTYFTPLVGMIGTFMSSSNVSSNILFAEFQSSMAEITGKNVALLLAAQTGGGAVGTMISPSNLLLGVTTAGILGQEGNIIKKLLPFIVFLVIIIGILTRIFA</sequence>
<evidence type="ECO:0000256" key="1">
    <source>
        <dbReference type="ARBA" id="ARBA00004651"/>
    </source>
</evidence>
<keyword evidence="13" id="KW-1185">Reference proteome</keyword>
<keyword evidence="5 11" id="KW-0812">Transmembrane</keyword>
<dbReference type="Pfam" id="PF02652">
    <property type="entry name" value="Lactate_perm"/>
    <property type="match status" value="1"/>
</dbReference>
<feature type="transmembrane region" description="Helical" evidence="11">
    <location>
        <begin position="7"/>
        <end position="25"/>
    </location>
</feature>
<dbReference type="InterPro" id="IPR003804">
    <property type="entry name" value="Lactate_perm"/>
</dbReference>
<evidence type="ECO:0000256" key="11">
    <source>
        <dbReference type="RuleBase" id="RU365092"/>
    </source>
</evidence>
<feature type="transmembrane region" description="Helical" evidence="11">
    <location>
        <begin position="145"/>
        <end position="168"/>
    </location>
</feature>
<keyword evidence="3 11" id="KW-0813">Transport</keyword>
<comment type="function">
    <text evidence="11">Uptake of L-lactate across the membrane. Can also transport D-lactate and glycolate.</text>
</comment>
<keyword evidence="4" id="KW-1003">Cell membrane</keyword>
<comment type="similarity">
    <text evidence="2 11">Belongs to the lactate permease family.</text>
</comment>
<reference evidence="12 13" key="1">
    <citation type="submission" date="2024-09" db="EMBL/GenBank/DDBJ databases">
        <authorList>
            <person name="Sun Q."/>
            <person name="Mori K."/>
        </authorList>
    </citation>
    <scope>NUCLEOTIDE SEQUENCE [LARGE SCALE GENOMIC DNA]</scope>
    <source>
        <strain evidence="12 13">CCM 8545</strain>
    </source>
</reference>
<evidence type="ECO:0000256" key="8">
    <source>
        <dbReference type="ARBA" id="ARBA00034011"/>
    </source>
</evidence>
<evidence type="ECO:0000256" key="3">
    <source>
        <dbReference type="ARBA" id="ARBA00022448"/>
    </source>
</evidence>
<dbReference type="RefSeq" id="WP_385876028.1">
    <property type="nucleotide sequence ID" value="NZ_JBHLXE010000024.1"/>
</dbReference>
<gene>
    <name evidence="12" type="ORF">ACFFIT_02345</name>
</gene>
<feature type="transmembrane region" description="Helical" evidence="11">
    <location>
        <begin position="242"/>
        <end position="261"/>
    </location>
</feature>
<comment type="subcellular location">
    <subcellularLocation>
        <location evidence="11">Cell inner membrane</location>
        <topology evidence="11">Multi-pass membrane protein</topology>
    </subcellularLocation>
    <subcellularLocation>
        <location evidence="1">Cell membrane</location>
        <topology evidence="1">Multi-pass membrane protein</topology>
    </subcellularLocation>
</comment>
<dbReference type="EMBL" id="JBHLXE010000024">
    <property type="protein sequence ID" value="MFC0178943.1"/>
    <property type="molecule type" value="Genomic_DNA"/>
</dbReference>
<feature type="transmembrane region" description="Helical" evidence="11">
    <location>
        <begin position="188"/>
        <end position="211"/>
    </location>
</feature>
<evidence type="ECO:0000256" key="2">
    <source>
        <dbReference type="ARBA" id="ARBA00010100"/>
    </source>
</evidence>
<evidence type="ECO:0000313" key="12">
    <source>
        <dbReference type="EMBL" id="MFC0178943.1"/>
    </source>
</evidence>
<name>A0ABV6C7J9_9GAMM</name>
<evidence type="ECO:0000256" key="6">
    <source>
        <dbReference type="ARBA" id="ARBA00022989"/>
    </source>
</evidence>
<dbReference type="PANTHER" id="PTHR30003">
    <property type="entry name" value="L-LACTATE PERMEASE"/>
    <property type="match status" value="1"/>
</dbReference>
<evidence type="ECO:0000256" key="5">
    <source>
        <dbReference type="ARBA" id="ARBA00022692"/>
    </source>
</evidence>
<evidence type="ECO:0000256" key="7">
    <source>
        <dbReference type="ARBA" id="ARBA00023136"/>
    </source>
</evidence>
<dbReference type="PANTHER" id="PTHR30003:SF0">
    <property type="entry name" value="GLYCOLATE PERMEASE GLCA-RELATED"/>
    <property type="match status" value="1"/>
</dbReference>
<feature type="transmembrane region" description="Helical" evidence="11">
    <location>
        <begin position="64"/>
        <end position="82"/>
    </location>
</feature>
<evidence type="ECO:0000256" key="4">
    <source>
        <dbReference type="ARBA" id="ARBA00022475"/>
    </source>
</evidence>
<comment type="catalytic activity">
    <reaction evidence="10">
        <text>glycolate(in) + H(+)(in) = glycolate(out) + H(+)(out)</text>
        <dbReference type="Rhea" id="RHEA:29411"/>
        <dbReference type="ChEBI" id="CHEBI:15378"/>
        <dbReference type="ChEBI" id="CHEBI:29805"/>
    </reaction>
    <physiologicalReaction direction="right-to-left" evidence="10">
        <dbReference type="Rhea" id="RHEA:29413"/>
    </physiologicalReaction>
</comment>
<protein>
    <recommendedName>
        <fullName evidence="11">L-lactate permease</fullName>
    </recommendedName>
</protein>
<feature type="transmembrane region" description="Helical" evidence="11">
    <location>
        <begin position="218"/>
        <end position="236"/>
    </location>
</feature>